<evidence type="ECO:0000256" key="6">
    <source>
        <dbReference type="ARBA" id="ARBA00022982"/>
    </source>
</evidence>
<feature type="compositionally biased region" description="Acidic residues" evidence="9">
    <location>
        <begin position="161"/>
        <end position="171"/>
    </location>
</feature>
<comment type="caution">
    <text evidence="10">The sequence shown here is derived from an EMBL/GenBank/DDBJ whole genome shotgun (WGS) entry which is preliminary data.</text>
</comment>
<evidence type="ECO:0000256" key="8">
    <source>
        <dbReference type="ARBA" id="ARBA00023136"/>
    </source>
</evidence>
<dbReference type="AlphaFoldDB" id="A0A2U1LU36"/>
<keyword evidence="7" id="KW-0496">Mitochondrion</keyword>
<sequence length="177" mass="19988">MFLRRFARPSSLKMMSAAAAIVGQKVGPEVVPNSREVLIGLYTKTLNIITRVPEDEGYRKSMESLTRQRLAVCESEKDVENIEKQIGKVDELIEEAKFEYKVLDKLLEWDPWGVNDDYISEEMQNGIEIPKPAPVHSRPLPEDFFATLKAAANVKSVKDEDKDEDTDEDESTIPASS</sequence>
<feature type="region of interest" description="Disordered" evidence="9">
    <location>
        <begin position="155"/>
        <end position="177"/>
    </location>
</feature>
<dbReference type="InterPro" id="IPR006806">
    <property type="entry name" value="NDUFA5"/>
</dbReference>
<comment type="subcellular location">
    <subcellularLocation>
        <location evidence="1">Mitochondrion inner membrane</location>
        <topology evidence="1">Peripheral membrane protein</topology>
        <orientation evidence="1">Matrix side</orientation>
    </subcellularLocation>
</comment>
<evidence type="ECO:0000256" key="4">
    <source>
        <dbReference type="ARBA" id="ARBA00022660"/>
    </source>
</evidence>
<keyword evidence="11" id="KW-1185">Reference proteome</keyword>
<reference evidence="10 11" key="1">
    <citation type="journal article" date="2018" name="Mol. Plant">
        <title>The genome of Artemisia annua provides insight into the evolution of Asteraceae family and artemisinin biosynthesis.</title>
        <authorList>
            <person name="Shen Q."/>
            <person name="Zhang L."/>
            <person name="Liao Z."/>
            <person name="Wang S."/>
            <person name="Yan T."/>
            <person name="Shi P."/>
            <person name="Liu M."/>
            <person name="Fu X."/>
            <person name="Pan Q."/>
            <person name="Wang Y."/>
            <person name="Lv Z."/>
            <person name="Lu X."/>
            <person name="Zhang F."/>
            <person name="Jiang W."/>
            <person name="Ma Y."/>
            <person name="Chen M."/>
            <person name="Hao X."/>
            <person name="Li L."/>
            <person name="Tang Y."/>
            <person name="Lv G."/>
            <person name="Zhou Y."/>
            <person name="Sun X."/>
            <person name="Brodelius P.E."/>
            <person name="Rose J.K.C."/>
            <person name="Tang K."/>
        </authorList>
    </citation>
    <scope>NUCLEOTIDE SEQUENCE [LARGE SCALE GENOMIC DNA]</scope>
    <source>
        <strain evidence="11">cv. Huhao1</strain>
        <tissue evidence="10">Leaf</tissue>
    </source>
</reference>
<gene>
    <name evidence="10" type="ORF">CTI12_AA455540</name>
</gene>
<name>A0A2U1LU36_ARTAN</name>
<dbReference type="Pfam" id="PF04716">
    <property type="entry name" value="ETC_C1_NDUFA5"/>
    <property type="match status" value="1"/>
</dbReference>
<evidence type="ECO:0000256" key="9">
    <source>
        <dbReference type="SAM" id="MobiDB-lite"/>
    </source>
</evidence>
<proteinExistence type="inferred from homology"/>
<protein>
    <submittedName>
        <fullName evidence="10">ETC complex I subunit</fullName>
    </submittedName>
</protein>
<evidence type="ECO:0000256" key="5">
    <source>
        <dbReference type="ARBA" id="ARBA00022792"/>
    </source>
</evidence>
<dbReference type="GO" id="GO:0022904">
    <property type="term" value="P:respiratory electron transport chain"/>
    <property type="evidence" value="ECO:0007669"/>
    <property type="project" value="InterPro"/>
</dbReference>
<accession>A0A2U1LU36</accession>
<evidence type="ECO:0000256" key="3">
    <source>
        <dbReference type="ARBA" id="ARBA00022448"/>
    </source>
</evidence>
<keyword evidence="8" id="KW-0472">Membrane</keyword>
<evidence type="ECO:0000256" key="7">
    <source>
        <dbReference type="ARBA" id="ARBA00023128"/>
    </source>
</evidence>
<dbReference type="PANTHER" id="PTHR12653">
    <property type="entry name" value="NADH-UBIQUINONE OXIDOREDUCTASE 13 KD-B SUBUNIT"/>
    <property type="match status" value="1"/>
</dbReference>
<evidence type="ECO:0000313" key="11">
    <source>
        <dbReference type="Proteomes" id="UP000245207"/>
    </source>
</evidence>
<dbReference type="Proteomes" id="UP000245207">
    <property type="component" value="Unassembled WGS sequence"/>
</dbReference>
<dbReference type="PANTHER" id="PTHR12653:SF0">
    <property type="entry name" value="NADH DEHYDROGENASE [UBIQUINONE] 1 ALPHA SUBCOMPLEX SUBUNIT 5"/>
    <property type="match status" value="1"/>
</dbReference>
<keyword evidence="5" id="KW-0999">Mitochondrion inner membrane</keyword>
<keyword evidence="6" id="KW-0249">Electron transport</keyword>
<dbReference type="EMBL" id="PKPP01007765">
    <property type="protein sequence ID" value="PWA52510.1"/>
    <property type="molecule type" value="Genomic_DNA"/>
</dbReference>
<dbReference type="OrthoDB" id="286811at2759"/>
<keyword evidence="3" id="KW-0813">Transport</keyword>
<dbReference type="GO" id="GO:0005743">
    <property type="term" value="C:mitochondrial inner membrane"/>
    <property type="evidence" value="ECO:0007669"/>
    <property type="project" value="UniProtKB-SubCell"/>
</dbReference>
<organism evidence="10 11">
    <name type="scientific">Artemisia annua</name>
    <name type="common">Sweet wormwood</name>
    <dbReference type="NCBI Taxonomy" id="35608"/>
    <lineage>
        <taxon>Eukaryota</taxon>
        <taxon>Viridiplantae</taxon>
        <taxon>Streptophyta</taxon>
        <taxon>Embryophyta</taxon>
        <taxon>Tracheophyta</taxon>
        <taxon>Spermatophyta</taxon>
        <taxon>Magnoliopsida</taxon>
        <taxon>eudicotyledons</taxon>
        <taxon>Gunneridae</taxon>
        <taxon>Pentapetalae</taxon>
        <taxon>asterids</taxon>
        <taxon>campanulids</taxon>
        <taxon>Asterales</taxon>
        <taxon>Asteraceae</taxon>
        <taxon>Asteroideae</taxon>
        <taxon>Anthemideae</taxon>
        <taxon>Artemisiinae</taxon>
        <taxon>Artemisia</taxon>
    </lineage>
</organism>
<dbReference type="STRING" id="35608.A0A2U1LU36"/>
<evidence type="ECO:0000256" key="2">
    <source>
        <dbReference type="ARBA" id="ARBA00010261"/>
    </source>
</evidence>
<evidence type="ECO:0000256" key="1">
    <source>
        <dbReference type="ARBA" id="ARBA00004443"/>
    </source>
</evidence>
<comment type="similarity">
    <text evidence="2">Belongs to the complex I NDUFA5 subunit family.</text>
</comment>
<evidence type="ECO:0000313" key="10">
    <source>
        <dbReference type="EMBL" id="PWA52510.1"/>
    </source>
</evidence>
<keyword evidence="4" id="KW-0679">Respiratory chain</keyword>